<evidence type="ECO:0000256" key="11">
    <source>
        <dbReference type="ARBA" id="ARBA00023204"/>
    </source>
</evidence>
<evidence type="ECO:0000259" key="17">
    <source>
        <dbReference type="PROSITE" id="PS50173"/>
    </source>
</evidence>
<dbReference type="InterPro" id="IPR043128">
    <property type="entry name" value="Rev_trsase/Diguanyl_cyclase"/>
</dbReference>
<dbReference type="InterPro" id="IPR036420">
    <property type="entry name" value="BRCT_dom_sf"/>
</dbReference>
<dbReference type="CDD" id="cd01701">
    <property type="entry name" value="PolY_Rev1"/>
    <property type="match status" value="1"/>
</dbReference>
<evidence type="ECO:0000256" key="6">
    <source>
        <dbReference type="ARBA" id="ARBA00022695"/>
    </source>
</evidence>
<feature type="region of interest" description="Disordered" evidence="15">
    <location>
        <begin position="808"/>
        <end position="832"/>
    </location>
</feature>
<organism evidence="18 19">
    <name type="scientific">Hermetia illucens</name>
    <name type="common">Black soldier fly</name>
    <dbReference type="NCBI Taxonomy" id="343691"/>
    <lineage>
        <taxon>Eukaryota</taxon>
        <taxon>Metazoa</taxon>
        <taxon>Ecdysozoa</taxon>
        <taxon>Arthropoda</taxon>
        <taxon>Hexapoda</taxon>
        <taxon>Insecta</taxon>
        <taxon>Pterygota</taxon>
        <taxon>Neoptera</taxon>
        <taxon>Endopterygota</taxon>
        <taxon>Diptera</taxon>
        <taxon>Brachycera</taxon>
        <taxon>Stratiomyomorpha</taxon>
        <taxon>Stratiomyidae</taxon>
        <taxon>Hermetiinae</taxon>
        <taxon>Hermetia</taxon>
    </lineage>
</organism>
<evidence type="ECO:0000256" key="7">
    <source>
        <dbReference type="ARBA" id="ARBA00022723"/>
    </source>
</evidence>
<dbReference type="GO" id="GO:0003887">
    <property type="term" value="F:DNA-directed DNA polymerase activity"/>
    <property type="evidence" value="ECO:0007669"/>
    <property type="project" value="InterPro"/>
</dbReference>
<dbReference type="InterPro" id="IPR053848">
    <property type="entry name" value="IMS_HHH_1"/>
</dbReference>
<evidence type="ECO:0000256" key="14">
    <source>
        <dbReference type="PIRSR" id="PIRSR036573-2"/>
    </source>
</evidence>
<dbReference type="Pfam" id="PF11799">
    <property type="entry name" value="IMS_C"/>
    <property type="match status" value="1"/>
</dbReference>
<dbReference type="PANTHER" id="PTHR45990:SF1">
    <property type="entry name" value="DNA REPAIR PROTEIN REV1"/>
    <property type="match status" value="1"/>
</dbReference>
<dbReference type="Gene3D" id="3.40.50.10190">
    <property type="entry name" value="BRCT domain"/>
    <property type="match status" value="1"/>
</dbReference>
<dbReference type="InterPro" id="IPR036775">
    <property type="entry name" value="DNA_pol_Y-fam_lit_finger_sf"/>
</dbReference>
<name>A0A7R8ULB9_HERIL</name>
<feature type="region of interest" description="Disordered" evidence="15">
    <location>
        <begin position="706"/>
        <end position="765"/>
    </location>
</feature>
<dbReference type="Proteomes" id="UP000594454">
    <property type="component" value="Chromosome 2"/>
</dbReference>
<feature type="compositionally biased region" description="Basic and acidic residues" evidence="15">
    <location>
        <begin position="870"/>
        <end position="880"/>
    </location>
</feature>
<dbReference type="PIRSF" id="PIRSF036573">
    <property type="entry name" value="REV1"/>
    <property type="match status" value="1"/>
</dbReference>
<dbReference type="FunFam" id="3.40.50.10190:FF:000011">
    <property type="entry name" value="DNA repair protein REV1"/>
    <property type="match status" value="1"/>
</dbReference>
<dbReference type="Gene3D" id="1.20.58.1280">
    <property type="entry name" value="DNA repair protein Rev1, C-terminal domain"/>
    <property type="match status" value="1"/>
</dbReference>
<dbReference type="SUPFAM" id="SSF100879">
    <property type="entry name" value="Lesion bypass DNA polymerase (Y-family), little finger domain"/>
    <property type="match status" value="1"/>
</dbReference>
<dbReference type="InterPro" id="IPR012112">
    <property type="entry name" value="REV1"/>
</dbReference>
<dbReference type="Pfam" id="PF14377">
    <property type="entry name" value="UBM"/>
    <property type="match status" value="2"/>
</dbReference>
<keyword evidence="8 13" id="KW-0227">DNA damage</keyword>
<dbReference type="InterPro" id="IPR001126">
    <property type="entry name" value="UmuC"/>
</dbReference>
<dbReference type="Pfam" id="PF16589">
    <property type="entry name" value="BRCT_2"/>
    <property type="match status" value="1"/>
</dbReference>
<dbReference type="Pfam" id="PF21999">
    <property type="entry name" value="IMS_HHH_1"/>
    <property type="match status" value="1"/>
</dbReference>
<dbReference type="InterPro" id="IPR043502">
    <property type="entry name" value="DNA/RNA_pol_sf"/>
</dbReference>
<dbReference type="InterPro" id="IPR025527">
    <property type="entry name" value="HUWE1/Rev1_UBM"/>
</dbReference>
<dbReference type="PANTHER" id="PTHR45990">
    <property type="entry name" value="DNA REPAIR PROTEIN REV1"/>
    <property type="match status" value="1"/>
</dbReference>
<feature type="compositionally biased region" description="Polar residues" evidence="15">
    <location>
        <begin position="808"/>
        <end position="822"/>
    </location>
</feature>
<dbReference type="SUPFAM" id="SSF56672">
    <property type="entry name" value="DNA/RNA polymerases"/>
    <property type="match status" value="1"/>
</dbReference>
<dbReference type="Gene3D" id="6.10.250.1630">
    <property type="match status" value="1"/>
</dbReference>
<evidence type="ECO:0000256" key="4">
    <source>
        <dbReference type="ARBA" id="ARBA00022634"/>
    </source>
</evidence>
<dbReference type="CDD" id="cd17719">
    <property type="entry name" value="BRCT_Rev1"/>
    <property type="match status" value="1"/>
</dbReference>
<feature type="compositionally biased region" description="Basic residues" evidence="15">
    <location>
        <begin position="747"/>
        <end position="759"/>
    </location>
</feature>
<keyword evidence="19" id="KW-1185">Reference proteome</keyword>
<dbReference type="AlphaFoldDB" id="A0A7R8ULB9"/>
<dbReference type="EMBL" id="LR899010">
    <property type="protein sequence ID" value="CAD7082147.1"/>
    <property type="molecule type" value="Genomic_DNA"/>
</dbReference>
<dbReference type="GO" id="GO:0006281">
    <property type="term" value="P:DNA repair"/>
    <property type="evidence" value="ECO:0007669"/>
    <property type="project" value="UniProtKB-KW"/>
</dbReference>
<feature type="domain" description="BRCT" evidence="16">
    <location>
        <begin position="35"/>
        <end position="121"/>
    </location>
</feature>
<feature type="binding site" evidence="14">
    <location>
        <position position="292"/>
    </location>
    <ligand>
        <name>Mg(2+)</name>
        <dbReference type="ChEBI" id="CHEBI:18420"/>
        <label>1</label>
    </ligand>
</feature>
<dbReference type="GO" id="GO:0046872">
    <property type="term" value="F:metal ion binding"/>
    <property type="evidence" value="ECO:0007669"/>
    <property type="project" value="UniProtKB-KW"/>
</dbReference>
<keyword evidence="11 13" id="KW-0234">DNA repair</keyword>
<keyword evidence="6 13" id="KW-0548">Nucleotidyltransferase</keyword>
<evidence type="ECO:0000313" key="19">
    <source>
        <dbReference type="Proteomes" id="UP000594454"/>
    </source>
</evidence>
<dbReference type="Gene3D" id="1.10.150.20">
    <property type="entry name" value="5' to 3' exonuclease, C-terminal subdomain"/>
    <property type="match status" value="1"/>
</dbReference>
<dbReference type="Gene3D" id="6.10.250.1490">
    <property type="match status" value="1"/>
</dbReference>
<dbReference type="FunCoup" id="A0A7R8ULB9">
    <property type="interactions" value="1224"/>
</dbReference>
<dbReference type="PROSITE" id="PS50173">
    <property type="entry name" value="UMUC"/>
    <property type="match status" value="1"/>
</dbReference>
<dbReference type="Pfam" id="PF16727">
    <property type="entry name" value="REV1_C"/>
    <property type="match status" value="1"/>
</dbReference>
<evidence type="ECO:0000256" key="3">
    <source>
        <dbReference type="ARBA" id="ARBA00020399"/>
    </source>
</evidence>
<dbReference type="Gene3D" id="3.30.1490.100">
    <property type="entry name" value="DNA polymerase, Y-family, little finger domain"/>
    <property type="match status" value="1"/>
</dbReference>
<dbReference type="InterPro" id="IPR038401">
    <property type="entry name" value="Rev1_C_sf"/>
</dbReference>
<evidence type="ECO:0000256" key="10">
    <source>
        <dbReference type="ARBA" id="ARBA00023125"/>
    </source>
</evidence>
<dbReference type="GO" id="GO:0017125">
    <property type="term" value="F:deoxycytidyl transferase activity"/>
    <property type="evidence" value="ECO:0007669"/>
    <property type="project" value="TreeGrafter"/>
</dbReference>
<sequence length="982" mass="111543">MIRETDNGFGEWGGYMQAKIDKLEEQFEQSSNFLRQSTLFAGISIYVNGLTNPSADQLKRIMMVHGGVFHHYERSYTTYIIASNLPDVKIRNMNTSNIIRPEWVVDCVKENRILDYTKYLLYTNQKPSQPKLMFQKKEKPIDKFETVQSSNHEEPSNDEDKECLNIMKELDDLNKIMKGQNNQSVPNNASPDILEEEEPHVEPLGQKEEESSKQAATTSKFAKSAIDPNFLSEFYNNSRLHHIATLGAGFKQYVSELRAKHSGTFPQREDIRGKLPKLDTPQTYPQTIMHIDMDCFFVSVGLRSRPHLRGEPVAVTHSKGTDAVARPGTDRQKERELYLKRLEQKSNNYMKSEKIKSGFEGNESLSEIASCSYEARKMGVRNGMFVGQALKLCPGLKTIPYDFEEYKEVAFTLYNTVAQYTLNIEAVSCDEMFVDLSDVLNELQAATMDFVGLVREEVKTKTGCPCSAGVGGNRLQARMATKKAKPDGQFFLSPENVEDYMANIPIDDLPGVGYSTSYTLEQLKLKTCGDLQQIPLAKLQQEVGKKFGETLYQFCRGVDNRPLVYGQIRKSISAEVNYGIRFTEYAELEKFLRQLCAEVHSRLMGIKRRGKCITLKLMVRAKEAPIETSKFMGHGYCDNLTKSTTLPDYTCDLDVITRTILTTMKSLNIPPKELRGIGIHIGKLDNPDENKAKKENVLKTMFNKVAEKRKESSTQNPEPTKNELKSPIKPIPEKRKTSPTTPEKKPSKISKKGRGKSKATKTIDVSNMLQNAAKRKVQEQLPPDIDYNVLAELPEDIREEILREHRQYTSANTVSKQESTSPEAIRNPSPNVEAEFLQALPPELRMEIERDMNLHRKNVAVDSKTSESSNKCETESKPPESENIFDQKNCRHLIESWIESSESPEECDVDIFAQNAQELIQTRRITDLLVPLRLLHRLISAKESCVWHAAYKTILNVVQREMVATYGSKMMLEEAVDCNKCA</sequence>
<dbReference type="GO" id="GO:0005634">
    <property type="term" value="C:nucleus"/>
    <property type="evidence" value="ECO:0007669"/>
    <property type="project" value="UniProtKB-SubCell"/>
</dbReference>
<feature type="region of interest" description="Disordered" evidence="15">
    <location>
        <begin position="196"/>
        <end position="220"/>
    </location>
</feature>
<dbReference type="OrthoDB" id="427711at2759"/>
<reference evidence="18 19" key="1">
    <citation type="submission" date="2020-11" db="EMBL/GenBank/DDBJ databases">
        <authorList>
            <person name="Wallbank WR R."/>
            <person name="Pardo Diaz C."/>
            <person name="Kozak K."/>
            <person name="Martin S."/>
            <person name="Jiggins C."/>
            <person name="Moest M."/>
            <person name="Warren A I."/>
            <person name="Generalovic N T."/>
            <person name="Byers J.R.P. K."/>
            <person name="Montejo-Kovacevich G."/>
            <person name="Yen C E."/>
        </authorList>
    </citation>
    <scope>NUCLEOTIDE SEQUENCE [LARGE SCALE GENOMIC DNA]</scope>
</reference>
<accession>A0A7R8ULB9</accession>
<evidence type="ECO:0000256" key="5">
    <source>
        <dbReference type="ARBA" id="ARBA00022679"/>
    </source>
</evidence>
<dbReference type="SUPFAM" id="SSF52113">
    <property type="entry name" value="BRCT domain"/>
    <property type="match status" value="1"/>
</dbReference>
<evidence type="ECO:0000256" key="9">
    <source>
        <dbReference type="ARBA" id="ARBA00022842"/>
    </source>
</evidence>
<dbReference type="InterPro" id="IPR001357">
    <property type="entry name" value="BRCT_dom"/>
</dbReference>
<dbReference type="InterPro" id="IPR031991">
    <property type="entry name" value="Rev1_C"/>
</dbReference>
<proteinExistence type="inferred from homology"/>
<dbReference type="Pfam" id="PF00817">
    <property type="entry name" value="IMS"/>
    <property type="match status" value="1"/>
</dbReference>
<comment type="subcellular location">
    <subcellularLocation>
        <location evidence="1 13">Nucleus</location>
    </subcellularLocation>
</comment>
<evidence type="ECO:0000256" key="13">
    <source>
        <dbReference type="PIRNR" id="PIRNR036573"/>
    </source>
</evidence>
<dbReference type="Gene3D" id="3.40.1170.60">
    <property type="match status" value="1"/>
</dbReference>
<dbReference type="SMART" id="SM00292">
    <property type="entry name" value="BRCT"/>
    <property type="match status" value="1"/>
</dbReference>
<evidence type="ECO:0000256" key="15">
    <source>
        <dbReference type="SAM" id="MobiDB-lite"/>
    </source>
</evidence>
<comment type="similarity">
    <text evidence="2 13">Belongs to the DNA polymerase type-Y family.</text>
</comment>
<comment type="function">
    <text evidence="13">Deoxycytidyl transferase involved in DNA repair. Transfers a dCMP residue from dCTP to the 3'-end of a DNA primer in a template-dependent reaction. May assist in the first step in the bypass of abasic lesions by the insertion of a nucleotide opposite the lesion. Required for normal induction of mutations by physical and chemical agents.</text>
</comment>
<keyword evidence="5 13" id="KW-0808">Transferase</keyword>
<protein>
    <recommendedName>
        <fullName evidence="3 13">DNA repair protein REV1</fullName>
        <ecNumber evidence="13">2.7.7.-</ecNumber>
    </recommendedName>
</protein>
<dbReference type="PROSITE" id="PS50172">
    <property type="entry name" value="BRCT"/>
    <property type="match status" value="1"/>
</dbReference>
<dbReference type="GO" id="GO:0003684">
    <property type="term" value="F:damaged DNA binding"/>
    <property type="evidence" value="ECO:0007669"/>
    <property type="project" value="UniProtKB-UniRule"/>
</dbReference>
<evidence type="ECO:0000256" key="12">
    <source>
        <dbReference type="ARBA" id="ARBA00023242"/>
    </source>
</evidence>
<dbReference type="GO" id="GO:0042276">
    <property type="term" value="P:error-prone translesion synthesis"/>
    <property type="evidence" value="ECO:0007669"/>
    <property type="project" value="InterPro"/>
</dbReference>
<dbReference type="GO" id="GO:0070987">
    <property type="term" value="P:error-free translesion synthesis"/>
    <property type="evidence" value="ECO:0007669"/>
    <property type="project" value="TreeGrafter"/>
</dbReference>
<feature type="binding site" evidence="14">
    <location>
        <position position="431"/>
    </location>
    <ligand>
        <name>Mg(2+)</name>
        <dbReference type="ChEBI" id="CHEBI:18420"/>
        <label>1</label>
    </ligand>
</feature>
<comment type="cofactor">
    <cofactor evidence="14">
        <name>Mg(2+)</name>
        <dbReference type="ChEBI" id="CHEBI:18420"/>
    </cofactor>
    <text evidence="14">Binds 2 magnesium ions.</text>
</comment>
<keyword evidence="7 14" id="KW-0479">Metal-binding</keyword>
<dbReference type="InterPro" id="IPR017961">
    <property type="entry name" value="DNA_pol_Y-fam_little_finger"/>
</dbReference>
<feature type="region of interest" description="Disordered" evidence="15">
    <location>
        <begin position="859"/>
        <end position="883"/>
    </location>
</feature>
<dbReference type="EC" id="2.7.7.-" evidence="13"/>
<dbReference type="SUPFAM" id="SSF158791">
    <property type="entry name" value="MgtE N-terminal domain-like"/>
    <property type="match status" value="1"/>
</dbReference>
<gene>
    <name evidence="18" type="ORF">HERILL_LOCUS5205</name>
</gene>
<dbReference type="OMA" id="EELHKCF"/>
<keyword evidence="12 13" id="KW-0539">Nucleus</keyword>
<keyword evidence="4 13" id="KW-0237">DNA synthesis</keyword>
<feature type="domain" description="UmuC" evidence="17">
    <location>
        <begin position="288"/>
        <end position="513"/>
    </location>
</feature>
<keyword evidence="9 14" id="KW-0460">Magnesium</keyword>
<evidence type="ECO:0000313" key="18">
    <source>
        <dbReference type="EMBL" id="CAD7082147.1"/>
    </source>
</evidence>
<dbReference type="FunFam" id="3.30.1490.100:FF:000001">
    <property type="entry name" value="DNA repair protein REV1"/>
    <property type="match status" value="1"/>
</dbReference>
<evidence type="ECO:0000256" key="1">
    <source>
        <dbReference type="ARBA" id="ARBA00004123"/>
    </source>
</evidence>
<evidence type="ECO:0000256" key="2">
    <source>
        <dbReference type="ARBA" id="ARBA00010945"/>
    </source>
</evidence>
<keyword evidence="10 13" id="KW-0238">DNA-binding</keyword>
<feature type="compositionally biased region" description="Basic and acidic residues" evidence="15">
    <location>
        <begin position="720"/>
        <end position="746"/>
    </location>
</feature>
<evidence type="ECO:0000256" key="8">
    <source>
        <dbReference type="ARBA" id="ARBA00022763"/>
    </source>
</evidence>
<dbReference type="InParanoid" id="A0A7R8ULB9"/>
<dbReference type="Gene3D" id="3.30.70.270">
    <property type="match status" value="1"/>
</dbReference>
<feature type="binding site" evidence="14">
    <location>
        <position position="430"/>
    </location>
    <ligand>
        <name>Mg(2+)</name>
        <dbReference type="ChEBI" id="CHEBI:18420"/>
        <label>1</label>
    </ligand>
</feature>
<evidence type="ECO:0000259" key="16">
    <source>
        <dbReference type="PROSITE" id="PS50172"/>
    </source>
</evidence>